<keyword evidence="5" id="KW-0411">Iron-sulfur</keyword>
<evidence type="ECO:0000256" key="5">
    <source>
        <dbReference type="ARBA" id="ARBA00023014"/>
    </source>
</evidence>
<dbReference type="RefSeq" id="WP_208429806.1">
    <property type="nucleotide sequence ID" value="NZ_JAEPRJ010000001.1"/>
</dbReference>
<dbReference type="PROSITE" id="PS51379">
    <property type="entry name" value="4FE4S_FER_2"/>
    <property type="match status" value="1"/>
</dbReference>
<organism evidence="7 8">
    <name type="scientific">Catonella massiliensis</name>
    <dbReference type="NCBI Taxonomy" id="2799636"/>
    <lineage>
        <taxon>Bacteria</taxon>
        <taxon>Bacillati</taxon>
        <taxon>Bacillota</taxon>
        <taxon>Clostridia</taxon>
        <taxon>Lachnospirales</taxon>
        <taxon>Lachnospiraceae</taxon>
        <taxon>Catonella</taxon>
    </lineage>
</organism>
<dbReference type="InterPro" id="IPR051460">
    <property type="entry name" value="HdrC_iron-sulfur_subunit"/>
</dbReference>
<dbReference type="Proteomes" id="UP000604730">
    <property type="component" value="Unassembled WGS sequence"/>
</dbReference>
<evidence type="ECO:0000313" key="7">
    <source>
        <dbReference type="EMBL" id="MBK5898382.1"/>
    </source>
</evidence>
<keyword evidence="4" id="KW-0408">Iron</keyword>
<dbReference type="EMBL" id="JAEPRJ010000001">
    <property type="protein sequence ID" value="MBK5898382.1"/>
    <property type="molecule type" value="Genomic_DNA"/>
</dbReference>
<feature type="domain" description="4Fe-4S ferredoxin-type" evidence="6">
    <location>
        <begin position="2"/>
        <end position="33"/>
    </location>
</feature>
<keyword evidence="8" id="KW-1185">Reference proteome</keyword>
<evidence type="ECO:0000259" key="6">
    <source>
        <dbReference type="PROSITE" id="PS51379"/>
    </source>
</evidence>
<keyword evidence="1" id="KW-0004">4Fe-4S</keyword>
<dbReference type="PANTHER" id="PTHR43255">
    <property type="entry name" value="IRON-SULFUR-BINDING OXIDOREDUCTASE FADF-RELATED-RELATED"/>
    <property type="match status" value="1"/>
</dbReference>
<evidence type="ECO:0000256" key="2">
    <source>
        <dbReference type="ARBA" id="ARBA00022723"/>
    </source>
</evidence>
<evidence type="ECO:0000256" key="3">
    <source>
        <dbReference type="ARBA" id="ARBA00023002"/>
    </source>
</evidence>
<protein>
    <submittedName>
        <fullName evidence="7">(Fe-S)-binding protein</fullName>
    </submittedName>
</protein>
<accession>A0ABS1J2T2</accession>
<dbReference type="Pfam" id="PF02754">
    <property type="entry name" value="CCG"/>
    <property type="match status" value="2"/>
</dbReference>
<dbReference type="InterPro" id="IPR017900">
    <property type="entry name" value="4Fe4S_Fe_S_CS"/>
</dbReference>
<evidence type="ECO:0000256" key="4">
    <source>
        <dbReference type="ARBA" id="ARBA00023004"/>
    </source>
</evidence>
<dbReference type="PANTHER" id="PTHR43255:SF1">
    <property type="entry name" value="IRON-SULFUR-BINDING OXIDOREDUCTASE FADF-RELATED"/>
    <property type="match status" value="1"/>
</dbReference>
<dbReference type="SUPFAM" id="SSF46548">
    <property type="entry name" value="alpha-helical ferredoxin"/>
    <property type="match status" value="1"/>
</dbReference>
<evidence type="ECO:0000256" key="1">
    <source>
        <dbReference type="ARBA" id="ARBA00022485"/>
    </source>
</evidence>
<gene>
    <name evidence="7" type="ORF">JJN12_11420</name>
</gene>
<dbReference type="PROSITE" id="PS00198">
    <property type="entry name" value="4FE4S_FER_1"/>
    <property type="match status" value="1"/>
</dbReference>
<name>A0ABS1J2T2_9FIRM</name>
<sequence length="325" mass="36858">MGKIKHTDASKCINCHLCTKHCSFLTKYGITIGDVDRLRELKYSCFLCGECTRVCPKDIDGRQIILDMRTDEVKEGKYGLKQKGYGALLFEKKNYIFKNYRKGKSKSLLFPGCNFPSYFPKTIAYLSKLLKDVADIDTVYDCCGKPIAELGLVKEENKIIDRINDYIKRHGIEELILLCPNCYYHFGDRLNVKITVIYEKLAELGLGNKIDVNADIFLPCPDRENKKWMEYLKPFLSGDLDFVKGVQCCGMGGCAMVKERELSDDMPKKLKEQGHEGLISYCGTCAGTLSGRGCSMDHFLPLILGTGEKADYKNSWTNRAKTKFK</sequence>
<comment type="caution">
    <text evidence="7">The sequence shown here is derived from an EMBL/GenBank/DDBJ whole genome shotgun (WGS) entry which is preliminary data.</text>
</comment>
<evidence type="ECO:0000313" key="8">
    <source>
        <dbReference type="Proteomes" id="UP000604730"/>
    </source>
</evidence>
<reference evidence="7 8" key="1">
    <citation type="submission" date="2021-01" db="EMBL/GenBank/DDBJ databases">
        <title>Isolation and description of Catonella massiliensis sp. nov., a novel Catonella species, isolated from a stable periodontitis subject.</title>
        <authorList>
            <person name="Antezack A."/>
            <person name="Boxberger M."/>
            <person name="La Scola B."/>
            <person name="Monnet-Corti V."/>
        </authorList>
    </citation>
    <scope>NUCLEOTIDE SEQUENCE [LARGE SCALE GENOMIC DNA]</scope>
    <source>
        <strain evidence="7 8">Marseille-Q4567</strain>
    </source>
</reference>
<dbReference type="Gene3D" id="3.30.70.20">
    <property type="match status" value="1"/>
</dbReference>
<dbReference type="InterPro" id="IPR004017">
    <property type="entry name" value="Cys_rich_dom"/>
</dbReference>
<keyword evidence="2" id="KW-0479">Metal-binding</keyword>
<proteinExistence type="predicted"/>
<dbReference type="InterPro" id="IPR017896">
    <property type="entry name" value="4Fe4S_Fe-S-bd"/>
</dbReference>
<dbReference type="Pfam" id="PF13187">
    <property type="entry name" value="Fer4_9"/>
    <property type="match status" value="1"/>
</dbReference>
<keyword evidence="3" id="KW-0560">Oxidoreductase</keyword>